<accession>A0AAD7Z5F0</accession>
<keyword evidence="10" id="KW-0560">Oxidoreductase</keyword>
<evidence type="ECO:0000256" key="11">
    <source>
        <dbReference type="ARBA" id="ARBA00023004"/>
    </source>
</evidence>
<comment type="subcellular location">
    <subcellularLocation>
        <location evidence="4">Endoplasmic reticulum membrane</location>
        <topology evidence="4">Peripheral membrane protein</topology>
    </subcellularLocation>
    <subcellularLocation>
        <location evidence="3">Microsome membrane</location>
        <topology evidence="3">Peripheral membrane protein</topology>
    </subcellularLocation>
</comment>
<dbReference type="Pfam" id="PF00067">
    <property type="entry name" value="p450"/>
    <property type="match status" value="1"/>
</dbReference>
<keyword evidence="7" id="KW-0479">Metal-binding</keyword>
<evidence type="ECO:0000256" key="12">
    <source>
        <dbReference type="ARBA" id="ARBA00023033"/>
    </source>
</evidence>
<gene>
    <name evidence="14" type="ORF">L9F63_026115</name>
</gene>
<feature type="non-terminal residue" evidence="14">
    <location>
        <position position="1"/>
    </location>
</feature>
<proteinExistence type="inferred from homology"/>
<dbReference type="GO" id="GO:0004497">
    <property type="term" value="F:monooxygenase activity"/>
    <property type="evidence" value="ECO:0007669"/>
    <property type="project" value="UniProtKB-KW"/>
</dbReference>
<dbReference type="PANTHER" id="PTHR24292:SF84">
    <property type="entry name" value="CYTOCHROME P450 28A5-RELATED"/>
    <property type="match status" value="1"/>
</dbReference>
<evidence type="ECO:0000256" key="1">
    <source>
        <dbReference type="ARBA" id="ARBA00001971"/>
    </source>
</evidence>
<dbReference type="GO" id="GO:0005506">
    <property type="term" value="F:iron ion binding"/>
    <property type="evidence" value="ECO:0007669"/>
    <property type="project" value="InterPro"/>
</dbReference>
<dbReference type="InterPro" id="IPR001128">
    <property type="entry name" value="Cyt_P450"/>
</dbReference>
<keyword evidence="15" id="KW-1185">Reference proteome</keyword>
<evidence type="ECO:0000256" key="6">
    <source>
        <dbReference type="ARBA" id="ARBA00022617"/>
    </source>
</evidence>
<reference evidence="14" key="2">
    <citation type="submission" date="2023-05" db="EMBL/GenBank/DDBJ databases">
        <authorList>
            <person name="Fouks B."/>
        </authorList>
    </citation>
    <scope>NUCLEOTIDE SEQUENCE</scope>
    <source>
        <strain evidence="14">Stay&amp;Tobe</strain>
        <tissue evidence="14">Testes</tissue>
    </source>
</reference>
<comment type="cofactor">
    <cofactor evidence="1">
        <name>heme</name>
        <dbReference type="ChEBI" id="CHEBI:30413"/>
    </cofactor>
</comment>
<evidence type="ECO:0000256" key="4">
    <source>
        <dbReference type="ARBA" id="ARBA00004406"/>
    </source>
</evidence>
<comment type="caution">
    <text evidence="14">The sequence shown here is derived from an EMBL/GenBank/DDBJ whole genome shotgun (WGS) entry which is preliminary data.</text>
</comment>
<name>A0AAD7Z5F0_DIPPU</name>
<dbReference type="AlphaFoldDB" id="A0AAD7Z5F0"/>
<dbReference type="GO" id="GO:0020037">
    <property type="term" value="F:heme binding"/>
    <property type="evidence" value="ECO:0007669"/>
    <property type="project" value="InterPro"/>
</dbReference>
<keyword evidence="8" id="KW-0256">Endoplasmic reticulum</keyword>
<dbReference type="PANTHER" id="PTHR24292">
    <property type="entry name" value="CYTOCHROME P450"/>
    <property type="match status" value="1"/>
</dbReference>
<dbReference type="GO" id="GO:0005789">
    <property type="term" value="C:endoplasmic reticulum membrane"/>
    <property type="evidence" value="ECO:0007669"/>
    <property type="project" value="UniProtKB-SubCell"/>
</dbReference>
<evidence type="ECO:0000256" key="3">
    <source>
        <dbReference type="ARBA" id="ARBA00004174"/>
    </source>
</evidence>
<keyword evidence="13" id="KW-0472">Membrane</keyword>
<dbReference type="InterPro" id="IPR036396">
    <property type="entry name" value="Cyt_P450_sf"/>
</dbReference>
<keyword evidence="6" id="KW-0349">Heme</keyword>
<evidence type="ECO:0000256" key="2">
    <source>
        <dbReference type="ARBA" id="ARBA00003690"/>
    </source>
</evidence>
<comment type="similarity">
    <text evidence="5">Belongs to the cytochrome P450 family.</text>
</comment>
<sequence length="227" mass="26197">KFDGRRYAGIFAPIAPSLLIRDPELIKEILVKNFASFHDNTFELDINADPMFGRNPFVLRGESWKVSRSRLMPAFTASKLKTMFPLIPDVCRELKDLLNKNDCSGEFEAKELCSRFTTDVVTTCAYGINGNSIKNPDSEFRQAGREIIDQGTFNSFKVFIAFLMPSIARIFKFRFISKRVEEFFITMVNEVMTYRKEKNVTRNDYIQHLINIKNKAESNDASDPDKY</sequence>
<evidence type="ECO:0000313" key="15">
    <source>
        <dbReference type="Proteomes" id="UP001233999"/>
    </source>
</evidence>
<protein>
    <recommendedName>
        <fullName evidence="16">Cytochrome P450</fullName>
    </recommendedName>
</protein>
<dbReference type="Proteomes" id="UP001233999">
    <property type="component" value="Unassembled WGS sequence"/>
</dbReference>
<feature type="non-terminal residue" evidence="14">
    <location>
        <position position="227"/>
    </location>
</feature>
<dbReference type="Gene3D" id="1.10.630.10">
    <property type="entry name" value="Cytochrome P450"/>
    <property type="match status" value="1"/>
</dbReference>
<comment type="function">
    <text evidence="2">May be involved in the metabolism of insect hormones and in the breakdown of synthetic insecticides.</text>
</comment>
<keyword evidence="12" id="KW-0503">Monooxygenase</keyword>
<dbReference type="PRINTS" id="PR00464">
    <property type="entry name" value="EP450II"/>
</dbReference>
<dbReference type="SUPFAM" id="SSF48264">
    <property type="entry name" value="Cytochrome P450"/>
    <property type="match status" value="1"/>
</dbReference>
<keyword evidence="11" id="KW-0408">Iron</keyword>
<dbReference type="GO" id="GO:0016705">
    <property type="term" value="F:oxidoreductase activity, acting on paired donors, with incorporation or reduction of molecular oxygen"/>
    <property type="evidence" value="ECO:0007669"/>
    <property type="project" value="InterPro"/>
</dbReference>
<evidence type="ECO:0000256" key="9">
    <source>
        <dbReference type="ARBA" id="ARBA00022848"/>
    </source>
</evidence>
<evidence type="ECO:0000256" key="5">
    <source>
        <dbReference type="ARBA" id="ARBA00010617"/>
    </source>
</evidence>
<evidence type="ECO:0000256" key="7">
    <source>
        <dbReference type="ARBA" id="ARBA00022723"/>
    </source>
</evidence>
<evidence type="ECO:0000256" key="10">
    <source>
        <dbReference type="ARBA" id="ARBA00023002"/>
    </source>
</evidence>
<dbReference type="InterPro" id="IPR050476">
    <property type="entry name" value="Insect_CytP450_Detox"/>
</dbReference>
<evidence type="ECO:0000256" key="8">
    <source>
        <dbReference type="ARBA" id="ARBA00022824"/>
    </source>
</evidence>
<reference evidence="14" key="1">
    <citation type="journal article" date="2023" name="IScience">
        <title>Live-bearing cockroach genome reveals convergent evolutionary mechanisms linked to viviparity in insects and beyond.</title>
        <authorList>
            <person name="Fouks B."/>
            <person name="Harrison M.C."/>
            <person name="Mikhailova A.A."/>
            <person name="Marchal E."/>
            <person name="English S."/>
            <person name="Carruthers M."/>
            <person name="Jennings E.C."/>
            <person name="Chiamaka E.L."/>
            <person name="Frigard R.A."/>
            <person name="Pippel M."/>
            <person name="Attardo G.M."/>
            <person name="Benoit J.B."/>
            <person name="Bornberg-Bauer E."/>
            <person name="Tobe S.S."/>
        </authorList>
    </citation>
    <scope>NUCLEOTIDE SEQUENCE</scope>
    <source>
        <strain evidence="14">Stay&amp;Tobe</strain>
    </source>
</reference>
<keyword evidence="9" id="KW-0492">Microsome</keyword>
<dbReference type="InterPro" id="IPR002402">
    <property type="entry name" value="Cyt_P450_E_grp-II"/>
</dbReference>
<evidence type="ECO:0008006" key="16">
    <source>
        <dbReference type="Google" id="ProtNLM"/>
    </source>
</evidence>
<dbReference type="EMBL" id="JASPKZ010010620">
    <property type="protein sequence ID" value="KAJ9574239.1"/>
    <property type="molecule type" value="Genomic_DNA"/>
</dbReference>
<evidence type="ECO:0000256" key="13">
    <source>
        <dbReference type="ARBA" id="ARBA00023136"/>
    </source>
</evidence>
<evidence type="ECO:0000313" key="14">
    <source>
        <dbReference type="EMBL" id="KAJ9574239.1"/>
    </source>
</evidence>
<organism evidence="14 15">
    <name type="scientific">Diploptera punctata</name>
    <name type="common">Pacific beetle cockroach</name>
    <dbReference type="NCBI Taxonomy" id="6984"/>
    <lineage>
        <taxon>Eukaryota</taxon>
        <taxon>Metazoa</taxon>
        <taxon>Ecdysozoa</taxon>
        <taxon>Arthropoda</taxon>
        <taxon>Hexapoda</taxon>
        <taxon>Insecta</taxon>
        <taxon>Pterygota</taxon>
        <taxon>Neoptera</taxon>
        <taxon>Polyneoptera</taxon>
        <taxon>Dictyoptera</taxon>
        <taxon>Blattodea</taxon>
        <taxon>Blaberoidea</taxon>
        <taxon>Blaberidae</taxon>
        <taxon>Diplopterinae</taxon>
        <taxon>Diploptera</taxon>
    </lineage>
</organism>